<protein>
    <submittedName>
        <fullName evidence="3">Uncharacterized protein</fullName>
    </submittedName>
</protein>
<evidence type="ECO:0000313" key="4">
    <source>
        <dbReference type="Proteomes" id="UP001318860"/>
    </source>
</evidence>
<keyword evidence="4" id="KW-1185">Reference proteome</keyword>
<feature type="compositionally biased region" description="Polar residues" evidence="1">
    <location>
        <begin position="309"/>
        <end position="319"/>
    </location>
</feature>
<sequence length="331" mass="36411">MSFLAGRLASTEGSYFLQESKQAVARLARNQKNTKNVVKPVAENNEISSADVLPEVLRHSLPPKIFHSPTEDSGSSFTKGSKWVLKPDPNRKGARVCRLMRLILSQLMFLCPRWQLPNSDNSVLASTANDLRNDKYTPINPEKLKAAAAGLSQSKLWLIGSAFAVATAIVFGGATLIFGLAASKLELHNLKVTVILVDVCGEQVINIYGITRFPSCLSGGDFKSSDMILGTVIMSMVILTDDIRTKGKDLVQPKFEMFKERLVPLRTWAEGVSKKWHLEREESMKERPLIKELSRKLGAKTSKVGISHDANSLKATHSAINGEEHAGRDAE</sequence>
<gene>
    <name evidence="3" type="ORF">DH2020_025075</name>
</gene>
<dbReference type="PANTHER" id="PTHR36704:SF1">
    <property type="entry name" value="OS06G0239700 PROTEIN"/>
    <property type="match status" value="1"/>
</dbReference>
<comment type="caution">
    <text evidence="3">The sequence shown here is derived from an EMBL/GenBank/DDBJ whole genome shotgun (WGS) entry which is preliminary data.</text>
</comment>
<feature type="region of interest" description="Disordered" evidence="1">
    <location>
        <begin position="308"/>
        <end position="331"/>
    </location>
</feature>
<evidence type="ECO:0000313" key="3">
    <source>
        <dbReference type="EMBL" id="KAK6141192.1"/>
    </source>
</evidence>
<organism evidence="3 4">
    <name type="scientific">Rehmannia glutinosa</name>
    <name type="common">Chinese foxglove</name>
    <dbReference type="NCBI Taxonomy" id="99300"/>
    <lineage>
        <taxon>Eukaryota</taxon>
        <taxon>Viridiplantae</taxon>
        <taxon>Streptophyta</taxon>
        <taxon>Embryophyta</taxon>
        <taxon>Tracheophyta</taxon>
        <taxon>Spermatophyta</taxon>
        <taxon>Magnoliopsida</taxon>
        <taxon>eudicotyledons</taxon>
        <taxon>Gunneridae</taxon>
        <taxon>Pentapetalae</taxon>
        <taxon>asterids</taxon>
        <taxon>lamiids</taxon>
        <taxon>Lamiales</taxon>
        <taxon>Orobanchaceae</taxon>
        <taxon>Rehmannieae</taxon>
        <taxon>Rehmannia</taxon>
    </lineage>
</organism>
<proteinExistence type="predicted"/>
<dbReference type="Proteomes" id="UP001318860">
    <property type="component" value="Unassembled WGS sequence"/>
</dbReference>
<accession>A0ABR0W4N3</accession>
<dbReference type="PANTHER" id="PTHR36704">
    <property type="entry name" value="PROTEIN, PUTATIVE-RELATED"/>
    <property type="match status" value="1"/>
</dbReference>
<feature type="transmembrane region" description="Helical" evidence="2">
    <location>
        <begin position="156"/>
        <end position="181"/>
    </location>
</feature>
<keyword evidence="2" id="KW-1133">Transmembrane helix</keyword>
<dbReference type="EMBL" id="JABTTQ020000169">
    <property type="protein sequence ID" value="KAK6141192.1"/>
    <property type="molecule type" value="Genomic_DNA"/>
</dbReference>
<reference evidence="3 4" key="1">
    <citation type="journal article" date="2021" name="Comput. Struct. Biotechnol. J.">
        <title>De novo genome assembly of the potent medicinal plant Rehmannia glutinosa using nanopore technology.</title>
        <authorList>
            <person name="Ma L."/>
            <person name="Dong C."/>
            <person name="Song C."/>
            <person name="Wang X."/>
            <person name="Zheng X."/>
            <person name="Niu Y."/>
            <person name="Chen S."/>
            <person name="Feng W."/>
        </authorList>
    </citation>
    <scope>NUCLEOTIDE SEQUENCE [LARGE SCALE GENOMIC DNA]</scope>
    <source>
        <strain evidence="3">DH-2019</strain>
    </source>
</reference>
<evidence type="ECO:0000256" key="2">
    <source>
        <dbReference type="SAM" id="Phobius"/>
    </source>
</evidence>
<keyword evidence="2" id="KW-0812">Transmembrane</keyword>
<name>A0ABR0W4N3_REHGL</name>
<evidence type="ECO:0000256" key="1">
    <source>
        <dbReference type="SAM" id="MobiDB-lite"/>
    </source>
</evidence>
<feature type="compositionally biased region" description="Basic and acidic residues" evidence="1">
    <location>
        <begin position="322"/>
        <end position="331"/>
    </location>
</feature>
<keyword evidence="2" id="KW-0472">Membrane</keyword>